<dbReference type="Pfam" id="PF00280">
    <property type="entry name" value="potato_inhibit"/>
    <property type="match status" value="1"/>
</dbReference>
<evidence type="ECO:0000256" key="1">
    <source>
        <dbReference type="ARBA" id="ARBA00008210"/>
    </source>
</evidence>
<keyword evidence="3" id="KW-0722">Serine protease inhibitor</keyword>
<dbReference type="Gene3D" id="3.30.10.10">
    <property type="entry name" value="Trypsin Inhibitor V, subunit A"/>
    <property type="match status" value="1"/>
</dbReference>
<name>A0A814VWT8_9BILA</name>
<dbReference type="Pfam" id="PF09619">
    <property type="entry name" value="YscW"/>
    <property type="match status" value="1"/>
</dbReference>
<protein>
    <submittedName>
        <fullName evidence="5">Uncharacterized protein</fullName>
    </submittedName>
</protein>
<organism evidence="5 6">
    <name type="scientific">Rotaria sordida</name>
    <dbReference type="NCBI Taxonomy" id="392033"/>
    <lineage>
        <taxon>Eukaryota</taxon>
        <taxon>Metazoa</taxon>
        <taxon>Spiralia</taxon>
        <taxon>Gnathifera</taxon>
        <taxon>Rotifera</taxon>
        <taxon>Eurotatoria</taxon>
        <taxon>Bdelloidea</taxon>
        <taxon>Philodinida</taxon>
        <taxon>Philodinidae</taxon>
        <taxon>Rotaria</taxon>
    </lineage>
</organism>
<comment type="similarity">
    <text evidence="1">Belongs to the protease inhibitor I13 (potato type I serine protease inhibitor) family.</text>
</comment>
<reference evidence="5" key="1">
    <citation type="submission" date="2021-02" db="EMBL/GenBank/DDBJ databases">
        <authorList>
            <person name="Nowell W R."/>
        </authorList>
    </citation>
    <scope>NUCLEOTIDE SEQUENCE</scope>
</reference>
<feature type="coiled-coil region" evidence="4">
    <location>
        <begin position="48"/>
        <end position="127"/>
    </location>
</feature>
<keyword evidence="2" id="KW-0646">Protease inhibitor</keyword>
<dbReference type="PANTHER" id="PTHR33091">
    <property type="entry name" value="PROTEIN, PUTATIVE, EXPRESSED-RELATED"/>
    <property type="match status" value="1"/>
</dbReference>
<dbReference type="PANTHER" id="PTHR33091:SF69">
    <property type="entry name" value="INHIBITOR OF TRYPSIN AND HAGEMAN FACTOR-LIKE"/>
    <property type="match status" value="1"/>
</dbReference>
<sequence>MTSLSISLKAPCIACGNKSAGIFRCEGCLQVFCRKHLNEHRDFLSHQLDEIAQEHDILQQTIVENEDKHINDLPILKHIDQWEKVSIEKIQQAAEEARVQVKKLTSLEAVSNELHDLAERLEKARIDDDYVETDLRTWTTILEKLKEDINTFSPSIFIQENSKEILVPKMYISTTLQQPRQKEQFGESYGPVYIENNDFMATHIGRKNGTVFVRGISEYSSGIHKIQFLFTKNSLKYTTWFDIVSALMPISGASKLSYEGYGWSSDDDIYCPDGEITVDENYRDMKGQTSFEIELQLDCDNRKISYINQRTKNQRELNIDITKCPFPWQLLDSIMYTLHIFVFIINLIYINSLDTASVSQHGQYLLMRGRVIFLPSFKISIESDARLIVELQDTSLADAPAKVIARTIRKAVQFPISFAIKYLPSKVSNRRIYSISATVRNKKNELLYINNVHVRVIPIGSRRTKFVNIPVIRVKQTTTPILNKHRWPELIGKNGQEVVNIIKKETGFTNVVIVKEGSPITLDYRVNRVRVFVNDNGIVVHVPTIG</sequence>
<dbReference type="SUPFAM" id="SSF54654">
    <property type="entry name" value="CI-2 family of serine protease inhibitors"/>
    <property type="match status" value="1"/>
</dbReference>
<gene>
    <name evidence="5" type="ORF">SEV965_LOCUS20731</name>
</gene>
<evidence type="ECO:0000313" key="5">
    <source>
        <dbReference type="EMBL" id="CAF1193473.1"/>
    </source>
</evidence>
<evidence type="ECO:0000256" key="2">
    <source>
        <dbReference type="ARBA" id="ARBA00022690"/>
    </source>
</evidence>
<evidence type="ECO:0000313" key="6">
    <source>
        <dbReference type="Proteomes" id="UP000663889"/>
    </source>
</evidence>
<dbReference type="InterPro" id="IPR036354">
    <property type="entry name" value="Prot_inh_pot1_sf"/>
</dbReference>
<dbReference type="Proteomes" id="UP000663889">
    <property type="component" value="Unassembled WGS sequence"/>
</dbReference>
<dbReference type="AlphaFoldDB" id="A0A814VWT8"/>
<dbReference type="InterPro" id="IPR039366">
    <property type="entry name" value="Pilotin"/>
</dbReference>
<evidence type="ECO:0000256" key="4">
    <source>
        <dbReference type="SAM" id="Coils"/>
    </source>
</evidence>
<evidence type="ECO:0000256" key="3">
    <source>
        <dbReference type="ARBA" id="ARBA00022900"/>
    </source>
</evidence>
<dbReference type="GO" id="GO:0009611">
    <property type="term" value="P:response to wounding"/>
    <property type="evidence" value="ECO:0007669"/>
    <property type="project" value="InterPro"/>
</dbReference>
<dbReference type="PRINTS" id="PR00292">
    <property type="entry name" value="POTATOINHBTR"/>
</dbReference>
<dbReference type="InterPro" id="IPR000864">
    <property type="entry name" value="Prot_inh_pot1"/>
</dbReference>
<dbReference type="EMBL" id="CAJNOU010001366">
    <property type="protein sequence ID" value="CAF1193473.1"/>
    <property type="molecule type" value="Genomic_DNA"/>
</dbReference>
<proteinExistence type="inferred from homology"/>
<dbReference type="GO" id="GO:0004867">
    <property type="term" value="F:serine-type endopeptidase inhibitor activity"/>
    <property type="evidence" value="ECO:0007669"/>
    <property type="project" value="UniProtKB-KW"/>
</dbReference>
<keyword evidence="4" id="KW-0175">Coiled coil</keyword>
<comment type="caution">
    <text evidence="5">The sequence shown here is derived from an EMBL/GenBank/DDBJ whole genome shotgun (WGS) entry which is preliminary data.</text>
</comment>
<accession>A0A814VWT8</accession>